<feature type="compositionally biased region" description="Basic residues" evidence="1">
    <location>
        <begin position="155"/>
        <end position="168"/>
    </location>
</feature>
<sequence>MGGPVLPAHTQSEFPRAAGAASRLNPRAAPFTPGAAAHPPTAVSPSKSDFSSASTVLQATPPSHWHHFAPRVPVAGPYGAGILGHPGQQGHPHYESPLAGPSPGDLERAAAFAQYCATYFPDPHMQGWGPPVYAMAADHLAQHGGWNNGFPGAGKGKKKKGKKGKKGKGGQAAW</sequence>
<organism evidence="2 3">
    <name type="scientific">Paraconiothyrium brasiliense</name>
    <dbReference type="NCBI Taxonomy" id="300254"/>
    <lineage>
        <taxon>Eukaryota</taxon>
        <taxon>Fungi</taxon>
        <taxon>Dikarya</taxon>
        <taxon>Ascomycota</taxon>
        <taxon>Pezizomycotina</taxon>
        <taxon>Dothideomycetes</taxon>
        <taxon>Pleosporomycetidae</taxon>
        <taxon>Pleosporales</taxon>
        <taxon>Massarineae</taxon>
        <taxon>Didymosphaeriaceae</taxon>
        <taxon>Paraconiothyrium</taxon>
    </lineage>
</organism>
<evidence type="ECO:0000313" key="2">
    <source>
        <dbReference type="EMBL" id="KAL1591386.1"/>
    </source>
</evidence>
<dbReference type="Proteomes" id="UP001521785">
    <property type="component" value="Unassembled WGS sequence"/>
</dbReference>
<feature type="compositionally biased region" description="Polar residues" evidence="1">
    <location>
        <begin position="43"/>
        <end position="58"/>
    </location>
</feature>
<proteinExistence type="predicted"/>
<comment type="caution">
    <text evidence="2">The sequence shown here is derived from an EMBL/GenBank/DDBJ whole genome shotgun (WGS) entry which is preliminary data.</text>
</comment>
<dbReference type="EMBL" id="JAKJXO020000027">
    <property type="protein sequence ID" value="KAL1591386.1"/>
    <property type="molecule type" value="Genomic_DNA"/>
</dbReference>
<protein>
    <submittedName>
        <fullName evidence="2">Uncharacterized protein</fullName>
    </submittedName>
</protein>
<accession>A0ABR3QGU6</accession>
<evidence type="ECO:0000313" key="3">
    <source>
        <dbReference type="Proteomes" id="UP001521785"/>
    </source>
</evidence>
<feature type="region of interest" description="Disordered" evidence="1">
    <location>
        <begin position="1"/>
        <end position="58"/>
    </location>
</feature>
<reference evidence="2 3" key="1">
    <citation type="submission" date="2024-02" db="EMBL/GenBank/DDBJ databases">
        <title>De novo assembly and annotation of 12 fungi associated with fruit tree decline syndrome in Ontario, Canada.</title>
        <authorList>
            <person name="Sulman M."/>
            <person name="Ellouze W."/>
            <person name="Ilyukhin E."/>
        </authorList>
    </citation>
    <scope>NUCLEOTIDE SEQUENCE [LARGE SCALE GENOMIC DNA]</scope>
    <source>
        <strain evidence="2 3">M42-189</strain>
    </source>
</reference>
<keyword evidence="3" id="KW-1185">Reference proteome</keyword>
<gene>
    <name evidence="2" type="ORF">SLS60_011999</name>
</gene>
<feature type="region of interest" description="Disordered" evidence="1">
    <location>
        <begin position="79"/>
        <end position="105"/>
    </location>
</feature>
<feature type="region of interest" description="Disordered" evidence="1">
    <location>
        <begin position="146"/>
        <end position="174"/>
    </location>
</feature>
<name>A0ABR3QGU6_9PLEO</name>
<evidence type="ECO:0000256" key="1">
    <source>
        <dbReference type="SAM" id="MobiDB-lite"/>
    </source>
</evidence>